<gene>
    <name evidence="2" type="ORF">DDE83_002617</name>
</gene>
<feature type="region of interest" description="Disordered" evidence="1">
    <location>
        <begin position="375"/>
        <end position="394"/>
    </location>
</feature>
<proteinExistence type="predicted"/>
<keyword evidence="3" id="KW-1185">Reference proteome</keyword>
<accession>A0A364N9M4</accession>
<protein>
    <submittedName>
        <fullName evidence="2">Uncharacterized protein</fullName>
    </submittedName>
</protein>
<name>A0A364N9M4_STELY</name>
<reference evidence="3" key="1">
    <citation type="submission" date="2018-05" db="EMBL/GenBank/DDBJ databases">
        <title>Draft genome sequence of Stemphylium lycopersici strain CIDEFI 213.</title>
        <authorList>
            <person name="Medina R."/>
            <person name="Franco M.E.E."/>
            <person name="Lucentini C.G."/>
            <person name="Saparrat M.C.N."/>
            <person name="Balatti P.A."/>
        </authorList>
    </citation>
    <scope>NUCLEOTIDE SEQUENCE [LARGE SCALE GENOMIC DNA]</scope>
    <source>
        <strain evidence="3">CIDEFI 213</strain>
    </source>
</reference>
<dbReference type="AlphaFoldDB" id="A0A364N9M4"/>
<evidence type="ECO:0000256" key="1">
    <source>
        <dbReference type="SAM" id="MobiDB-lite"/>
    </source>
</evidence>
<dbReference type="Proteomes" id="UP000249619">
    <property type="component" value="Unassembled WGS sequence"/>
</dbReference>
<sequence length="394" mass="43767">MNPPISDCHTPSEEASPLWGVQNGSNNETAHARVPKRQRSPEQVHENWKKRRQDGAAESLKGCSLLATLREYGLLENIISCLCPGDLLALLLCSKSVHQTIVPQPGSLENLLGKLRCPGRGVKIRRQRHKKSAFFYAYECSEYVECGAIDGSAESRPCASCKITTCDECRVHCVYQSIFERPCDDDELPNFSGFVLLSPSEVPILSPHHLADDVALPHWQGPSPGGTAPYHDQGFIDVPFEEESFGPPECVEDFLDLDLGKHTFAGPVASNVAQPSPVLRSLHHTTERRKRWFCDDHVPSTILKQREGSSVSDCRCSLRSRFLDRWLCLRCYEDEETTLCQAYTDHATQCRCGSVRGHEMCLWCGGEIPQLVIGGGPQADPNPTQLPEGAHHEL</sequence>
<evidence type="ECO:0000313" key="2">
    <source>
        <dbReference type="EMBL" id="RAR14048.1"/>
    </source>
</evidence>
<feature type="region of interest" description="Disordered" evidence="1">
    <location>
        <begin position="1"/>
        <end position="53"/>
    </location>
</feature>
<evidence type="ECO:0000313" key="3">
    <source>
        <dbReference type="Proteomes" id="UP000249619"/>
    </source>
</evidence>
<dbReference type="EMBL" id="QGDH01000027">
    <property type="protein sequence ID" value="RAR14048.1"/>
    <property type="molecule type" value="Genomic_DNA"/>
</dbReference>
<organism evidence="2 3">
    <name type="scientific">Stemphylium lycopersici</name>
    <name type="common">Tomato gray leaf spot disease fungus</name>
    <name type="synonym">Thyrospora lycopersici</name>
    <dbReference type="NCBI Taxonomy" id="183478"/>
    <lineage>
        <taxon>Eukaryota</taxon>
        <taxon>Fungi</taxon>
        <taxon>Dikarya</taxon>
        <taxon>Ascomycota</taxon>
        <taxon>Pezizomycotina</taxon>
        <taxon>Dothideomycetes</taxon>
        <taxon>Pleosporomycetidae</taxon>
        <taxon>Pleosporales</taxon>
        <taxon>Pleosporineae</taxon>
        <taxon>Pleosporaceae</taxon>
        <taxon>Stemphylium</taxon>
    </lineage>
</organism>
<comment type="caution">
    <text evidence="2">The sequence shown here is derived from an EMBL/GenBank/DDBJ whole genome shotgun (WGS) entry which is preliminary data.</text>
</comment>